<dbReference type="OrthoDB" id="2105077at2759"/>
<evidence type="ECO:0000256" key="2">
    <source>
        <dbReference type="SAM" id="MobiDB-lite"/>
    </source>
</evidence>
<comment type="caution">
    <text evidence="4">The sequence shown here is derived from an EMBL/GenBank/DDBJ whole genome shotgun (WGS) entry which is preliminary data.</text>
</comment>
<dbReference type="InterPro" id="IPR001107">
    <property type="entry name" value="Band_7"/>
</dbReference>
<dbReference type="Proteomes" id="UP000187429">
    <property type="component" value="Unassembled WGS sequence"/>
</dbReference>
<dbReference type="InterPro" id="IPR001972">
    <property type="entry name" value="Stomatin_HflK_fam"/>
</dbReference>
<comment type="similarity">
    <text evidence="1">Belongs to the band 7/mec-2 family.</text>
</comment>
<feature type="domain" description="Band 7" evidence="3">
    <location>
        <begin position="85"/>
        <end position="242"/>
    </location>
</feature>
<dbReference type="PANTHER" id="PTHR10264:SF19">
    <property type="entry name" value="AT06885P-RELATED"/>
    <property type="match status" value="1"/>
</dbReference>
<dbReference type="SUPFAM" id="SSF117892">
    <property type="entry name" value="Band 7/SPFH domain"/>
    <property type="match status" value="1"/>
</dbReference>
<dbReference type="InterPro" id="IPR036013">
    <property type="entry name" value="Band_7/SPFH_dom_sf"/>
</dbReference>
<dbReference type="PANTHER" id="PTHR10264">
    <property type="entry name" value="BAND 7 PROTEIN-RELATED"/>
    <property type="match status" value="1"/>
</dbReference>
<dbReference type="GO" id="GO:0098552">
    <property type="term" value="C:side of membrane"/>
    <property type="evidence" value="ECO:0007669"/>
    <property type="project" value="UniProtKB-ARBA"/>
</dbReference>
<dbReference type="InterPro" id="IPR043202">
    <property type="entry name" value="Band-7_stomatin-like"/>
</dbReference>
<proteinExistence type="inferred from homology"/>
<name>A0A1R1Y3J2_9FUNG</name>
<evidence type="ECO:0000313" key="5">
    <source>
        <dbReference type="Proteomes" id="UP000187429"/>
    </source>
</evidence>
<feature type="region of interest" description="Disordered" evidence="2">
    <location>
        <begin position="310"/>
        <end position="332"/>
    </location>
</feature>
<dbReference type="Gene3D" id="3.30.479.30">
    <property type="entry name" value="Band 7 domain"/>
    <property type="match status" value="1"/>
</dbReference>
<dbReference type="Pfam" id="PF01145">
    <property type="entry name" value="Band_7"/>
    <property type="match status" value="1"/>
</dbReference>
<dbReference type="FunFam" id="3.30.479.30:FF:000004">
    <property type="entry name" value="Putative membrane protease family, stomatin"/>
    <property type="match status" value="1"/>
</dbReference>
<evidence type="ECO:0000259" key="3">
    <source>
        <dbReference type="SMART" id="SM00244"/>
    </source>
</evidence>
<evidence type="ECO:0000256" key="1">
    <source>
        <dbReference type="ARBA" id="ARBA00008164"/>
    </source>
</evidence>
<accession>A0A1R1Y3J2</accession>
<dbReference type="AlphaFoldDB" id="A0A1R1Y3J2"/>
<dbReference type="Gene3D" id="6.10.250.2090">
    <property type="match status" value="1"/>
</dbReference>
<dbReference type="GO" id="GO:0005886">
    <property type="term" value="C:plasma membrane"/>
    <property type="evidence" value="ECO:0007669"/>
    <property type="project" value="InterPro"/>
</dbReference>
<dbReference type="CDD" id="cd13437">
    <property type="entry name" value="SPFH_alloslipin"/>
    <property type="match status" value="1"/>
</dbReference>
<dbReference type="EMBL" id="LSSM01002540">
    <property type="protein sequence ID" value="OMJ21324.1"/>
    <property type="molecule type" value="Genomic_DNA"/>
</dbReference>
<reference evidence="5" key="1">
    <citation type="submission" date="2017-01" db="EMBL/GenBank/DDBJ databases">
        <authorList>
            <person name="Wang Y."/>
            <person name="White M."/>
            <person name="Kvist S."/>
            <person name="Moncalvo J.-M."/>
        </authorList>
    </citation>
    <scope>NUCLEOTIDE SEQUENCE [LARGE SCALE GENOMIC DNA]</scope>
    <source>
        <strain evidence="5">ID-206-W2</strain>
    </source>
</reference>
<evidence type="ECO:0000313" key="4">
    <source>
        <dbReference type="EMBL" id="OMJ21324.1"/>
    </source>
</evidence>
<sequence length="364" mass="39851">MSLKQDQYANNQAIGVNATSNSFDHLSHPAPITSQHQGPVLNFDPPKFAVEHPVSSDSAYEYFMNSIGNMIGVLGQIPCCIIFPNPFKQIQQGQIGLINRFGKYYKTVDPGLVYVNPITEKIMRVDVKIQLSTVHEIPIVTKDNVNVSIDSVLYWHIVDPYQSTFGVSNVEQALVERAQTTLRSVLGGKSLQDLIENRDTISEAIKDYMDAPSRQWGVKMESILIKDIVFSKLLQESLSSAATQKRIGESKVIAAQAEVDSAKLMREAAEILNIPAAMQIRYLETLQAMSRSAGTKVMFVPMSESSGMHGFGPGTSAVAQTSTPNPDQPENVSFPVPGGSNQNAGMGMHQSVKDSALFEQLSNM</sequence>
<dbReference type="PRINTS" id="PR00721">
    <property type="entry name" value="STOMATIN"/>
</dbReference>
<feature type="compositionally biased region" description="Polar residues" evidence="2">
    <location>
        <begin position="317"/>
        <end position="331"/>
    </location>
</feature>
<keyword evidence="5" id="KW-1185">Reference proteome</keyword>
<organism evidence="4 5">
    <name type="scientific">Smittium culicis</name>
    <dbReference type="NCBI Taxonomy" id="133412"/>
    <lineage>
        <taxon>Eukaryota</taxon>
        <taxon>Fungi</taxon>
        <taxon>Fungi incertae sedis</taxon>
        <taxon>Zoopagomycota</taxon>
        <taxon>Kickxellomycotina</taxon>
        <taxon>Harpellomycetes</taxon>
        <taxon>Harpellales</taxon>
        <taxon>Legeriomycetaceae</taxon>
        <taxon>Smittium</taxon>
    </lineage>
</organism>
<gene>
    <name evidence="4" type="ORF">AYI69_g5858</name>
</gene>
<protein>
    <submittedName>
        <fullName evidence="4">Putative band 7 family protein</fullName>
    </submittedName>
</protein>
<dbReference type="SMART" id="SM00244">
    <property type="entry name" value="PHB"/>
    <property type="match status" value="1"/>
</dbReference>